<keyword evidence="2" id="KW-0315">Glutamine amidotransferase</keyword>
<proteinExistence type="predicted"/>
<dbReference type="EC" id="2.4.2.14" evidence="3"/>
<dbReference type="InterPro" id="IPR029055">
    <property type="entry name" value="Ntn_hydrolases_N"/>
</dbReference>
<dbReference type="EMBL" id="VSSQ01066736">
    <property type="protein sequence ID" value="MPN19222.1"/>
    <property type="molecule type" value="Genomic_DNA"/>
</dbReference>
<comment type="caution">
    <text evidence="3">The sequence shown here is derived from an EMBL/GenBank/DDBJ whole genome shotgun (WGS) entry which is preliminary data.</text>
</comment>
<protein>
    <submittedName>
        <fullName evidence="3">Amidophosphoribosyltransferase</fullName>
        <ecNumber evidence="3">2.4.2.14</ecNumber>
    </submittedName>
</protein>
<accession>A0A645FZV1</accession>
<evidence type="ECO:0000256" key="2">
    <source>
        <dbReference type="ARBA" id="ARBA00022962"/>
    </source>
</evidence>
<evidence type="ECO:0000256" key="1">
    <source>
        <dbReference type="ARBA" id="ARBA00022679"/>
    </source>
</evidence>
<dbReference type="AlphaFoldDB" id="A0A645FZV1"/>
<sequence length="94" mass="10476">MRVSCPPFRHPCFFGTDIDSTENLIACQMSIDEIARKIGVDSLGYLSIEGVQSIAKPKFGHFCVGCFTGKYPIETPTCEVYDKFQFELPTGETD</sequence>
<keyword evidence="3" id="KW-0328">Glycosyltransferase</keyword>
<name>A0A645FZV1_9ZZZZ</name>
<organism evidence="3">
    <name type="scientific">bioreactor metagenome</name>
    <dbReference type="NCBI Taxonomy" id="1076179"/>
    <lineage>
        <taxon>unclassified sequences</taxon>
        <taxon>metagenomes</taxon>
        <taxon>ecological metagenomes</taxon>
    </lineage>
</organism>
<dbReference type="Gene3D" id="3.60.20.10">
    <property type="entry name" value="Glutamine Phosphoribosylpyrophosphate, subunit 1, domain 1"/>
    <property type="match status" value="1"/>
</dbReference>
<dbReference type="PANTHER" id="PTHR11907">
    <property type="entry name" value="AMIDOPHOSPHORIBOSYLTRANSFERASE"/>
    <property type="match status" value="1"/>
</dbReference>
<dbReference type="InterPro" id="IPR029057">
    <property type="entry name" value="PRTase-like"/>
</dbReference>
<evidence type="ECO:0000313" key="3">
    <source>
        <dbReference type="EMBL" id="MPN19222.1"/>
    </source>
</evidence>
<dbReference type="GO" id="GO:0004044">
    <property type="term" value="F:amidophosphoribosyltransferase activity"/>
    <property type="evidence" value="ECO:0007669"/>
    <property type="project" value="UniProtKB-EC"/>
</dbReference>
<reference evidence="3" key="1">
    <citation type="submission" date="2019-08" db="EMBL/GenBank/DDBJ databases">
        <authorList>
            <person name="Kucharzyk K."/>
            <person name="Murdoch R.W."/>
            <person name="Higgins S."/>
            <person name="Loffler F."/>
        </authorList>
    </citation>
    <scope>NUCLEOTIDE SEQUENCE</scope>
</reference>
<gene>
    <name evidence="3" type="primary">purF_52</name>
    <name evidence="3" type="ORF">SDC9_166588</name>
</gene>
<dbReference type="SUPFAM" id="SSF53271">
    <property type="entry name" value="PRTase-like"/>
    <property type="match status" value="1"/>
</dbReference>
<keyword evidence="1 3" id="KW-0808">Transferase</keyword>
<dbReference type="Gene3D" id="3.40.50.2020">
    <property type="match status" value="1"/>
</dbReference>